<keyword evidence="1" id="KW-1133">Transmembrane helix</keyword>
<sequence length="271" mass="30254">MSVTLQVVVLSVLIWAACGALGFWSYYNRSMLWLGFTFHISKWAALIISSLFMVMNIWLAVRRVDNDSQWTDLNIILVGALFSVFNWVEIWRCESIEFTHKNGVKKTLSDVEKQTLSRDETAKHPSPVGGAWLEPIPPRWPLGAVARVVFLVGLLCCEVAYGFLDDLEQVNIMLVLIAGYCVLYLSYIAVYINLLLSQQGVDGQRHIWIVILPMGVTVIGVASALIADSFSGVQHLFCVFVYQLAGAAICIALQSVLFSQFDTSEKSTHIE</sequence>
<protein>
    <submittedName>
        <fullName evidence="2">Uncharacterized protein</fullName>
    </submittedName>
</protein>
<feature type="transmembrane region" description="Helical" evidence="1">
    <location>
        <begin position="40"/>
        <end position="61"/>
    </location>
</feature>
<feature type="transmembrane region" description="Helical" evidence="1">
    <location>
        <begin position="6"/>
        <end position="28"/>
    </location>
</feature>
<dbReference type="EMBL" id="ML737225">
    <property type="protein sequence ID" value="KAE8335232.1"/>
    <property type="molecule type" value="Genomic_DNA"/>
</dbReference>
<feature type="transmembrane region" description="Helical" evidence="1">
    <location>
        <begin position="207"/>
        <end position="227"/>
    </location>
</feature>
<feature type="transmembrane region" description="Helical" evidence="1">
    <location>
        <begin position="73"/>
        <end position="91"/>
    </location>
</feature>
<accession>A0A5N6XQI7</accession>
<reference evidence="2" key="1">
    <citation type="submission" date="2019-04" db="EMBL/GenBank/DDBJ databases">
        <title>Friends and foes A comparative genomics study of 23 Aspergillus species from section Flavi.</title>
        <authorList>
            <consortium name="DOE Joint Genome Institute"/>
            <person name="Kjaerbolling I."/>
            <person name="Vesth T."/>
            <person name="Frisvad J.C."/>
            <person name="Nybo J.L."/>
            <person name="Theobald S."/>
            <person name="Kildgaard S."/>
            <person name="Isbrandt T."/>
            <person name="Kuo A."/>
            <person name="Sato A."/>
            <person name="Lyhne E.K."/>
            <person name="Kogle M.E."/>
            <person name="Wiebenga A."/>
            <person name="Kun R.S."/>
            <person name="Lubbers R.J."/>
            <person name="Makela M.R."/>
            <person name="Barry K."/>
            <person name="Chovatia M."/>
            <person name="Clum A."/>
            <person name="Daum C."/>
            <person name="Haridas S."/>
            <person name="He G."/>
            <person name="LaButti K."/>
            <person name="Lipzen A."/>
            <person name="Mondo S."/>
            <person name="Riley R."/>
            <person name="Salamov A."/>
            <person name="Simmons B.A."/>
            <person name="Magnuson J.K."/>
            <person name="Henrissat B."/>
            <person name="Mortensen U.H."/>
            <person name="Larsen T.O."/>
            <person name="Devries R.P."/>
            <person name="Grigoriev I.V."/>
            <person name="Machida M."/>
            <person name="Baker S.E."/>
            <person name="Andersen M.R."/>
        </authorList>
    </citation>
    <scope>NUCLEOTIDE SEQUENCE</scope>
    <source>
        <strain evidence="2">CBS 117612</strain>
    </source>
</reference>
<dbReference type="Proteomes" id="UP000325558">
    <property type="component" value="Unassembled WGS sequence"/>
</dbReference>
<proteinExistence type="predicted"/>
<dbReference type="AlphaFoldDB" id="A0A5N6XQI7"/>
<evidence type="ECO:0000256" key="1">
    <source>
        <dbReference type="SAM" id="Phobius"/>
    </source>
</evidence>
<feature type="transmembrane region" description="Helical" evidence="1">
    <location>
        <begin position="144"/>
        <end position="164"/>
    </location>
</feature>
<organism evidence="2">
    <name type="scientific">Aspergillus arachidicola</name>
    <dbReference type="NCBI Taxonomy" id="656916"/>
    <lineage>
        <taxon>Eukaryota</taxon>
        <taxon>Fungi</taxon>
        <taxon>Dikarya</taxon>
        <taxon>Ascomycota</taxon>
        <taxon>Pezizomycotina</taxon>
        <taxon>Eurotiomycetes</taxon>
        <taxon>Eurotiomycetidae</taxon>
        <taxon>Eurotiales</taxon>
        <taxon>Aspergillaceae</taxon>
        <taxon>Aspergillus</taxon>
        <taxon>Aspergillus subgen. Circumdati</taxon>
    </lineage>
</organism>
<keyword evidence="1" id="KW-0472">Membrane</keyword>
<evidence type="ECO:0000313" key="2">
    <source>
        <dbReference type="EMBL" id="KAE8335232.1"/>
    </source>
</evidence>
<feature type="transmembrane region" description="Helical" evidence="1">
    <location>
        <begin position="233"/>
        <end position="258"/>
    </location>
</feature>
<keyword evidence="1" id="KW-0812">Transmembrane</keyword>
<gene>
    <name evidence="2" type="ORF">BDV24DRAFT_169403</name>
</gene>
<name>A0A5N6XQI7_9EURO</name>
<feature type="transmembrane region" description="Helical" evidence="1">
    <location>
        <begin position="170"/>
        <end position="195"/>
    </location>
</feature>